<feature type="signal peptide" evidence="1">
    <location>
        <begin position="1"/>
        <end position="21"/>
    </location>
</feature>
<evidence type="ECO:0000313" key="3">
    <source>
        <dbReference type="Proteomes" id="UP000771749"/>
    </source>
</evidence>
<evidence type="ECO:0000313" key="2">
    <source>
        <dbReference type="EMBL" id="MBO8454680.1"/>
    </source>
</evidence>
<dbReference type="InterPro" id="IPR045921">
    <property type="entry name" value="DUF6340"/>
</dbReference>
<dbReference type="EMBL" id="JADIMJ010000124">
    <property type="protein sequence ID" value="MBO8454680.1"/>
    <property type="molecule type" value="Genomic_DNA"/>
</dbReference>
<feature type="chain" id="PRO_5037531061" evidence="1">
    <location>
        <begin position="22"/>
        <end position="319"/>
    </location>
</feature>
<protein>
    <submittedName>
        <fullName evidence="2">Uncharacterized protein</fullName>
    </submittedName>
</protein>
<sequence>MKPKIFHLSVQLAIMASAALAAVSCGPVSSTLGVEMRQPSRSGLDLAGKSFSVAYLDDGATGDSTFIASVAEGFAQSLESEYFSGERVIMIYNVDKEPGADYSCRDSMVNVLMSAGTDVLFLFDAPVLGEMTLSPAQKVQTPAVRDSSYVVEASVPYSVRLFVYDALDRADRVRVYSGTSVANPVAYTDGTEPDSVLVKKAMASLSVPGNEAGEIAGRPFRPVWNKENIPFLYFDGASYKWTEALMAAHYYDWSTAVSLWTELAASSNLQKRSCAAYNLAAAFYIIGEYNLAGDWLDLSDKSYPLHMSYDLRKKIESRM</sequence>
<organism evidence="2 3">
    <name type="scientific">Candidatus Cryptobacteroides gallistercoris</name>
    <dbReference type="NCBI Taxonomy" id="2840765"/>
    <lineage>
        <taxon>Bacteria</taxon>
        <taxon>Pseudomonadati</taxon>
        <taxon>Bacteroidota</taxon>
        <taxon>Bacteroidia</taxon>
        <taxon>Bacteroidales</taxon>
        <taxon>Candidatus Cryptobacteroides</taxon>
    </lineage>
</organism>
<dbReference type="Pfam" id="PF19867">
    <property type="entry name" value="DUF6340"/>
    <property type="match status" value="1"/>
</dbReference>
<evidence type="ECO:0000256" key="1">
    <source>
        <dbReference type="SAM" id="SignalP"/>
    </source>
</evidence>
<reference evidence="2" key="1">
    <citation type="submission" date="2020-10" db="EMBL/GenBank/DDBJ databases">
        <authorList>
            <person name="Gilroy R."/>
        </authorList>
    </citation>
    <scope>NUCLEOTIDE SEQUENCE</scope>
    <source>
        <strain evidence="2">F1-3629</strain>
    </source>
</reference>
<keyword evidence="1" id="KW-0732">Signal</keyword>
<accession>A0A940DQG9</accession>
<name>A0A940DQG9_9BACT</name>
<proteinExistence type="predicted"/>
<comment type="caution">
    <text evidence="2">The sequence shown here is derived from an EMBL/GenBank/DDBJ whole genome shotgun (WGS) entry which is preliminary data.</text>
</comment>
<dbReference type="PROSITE" id="PS51257">
    <property type="entry name" value="PROKAR_LIPOPROTEIN"/>
    <property type="match status" value="1"/>
</dbReference>
<dbReference type="AlphaFoldDB" id="A0A940DQG9"/>
<dbReference type="Proteomes" id="UP000771749">
    <property type="component" value="Unassembled WGS sequence"/>
</dbReference>
<gene>
    <name evidence="2" type="ORF">IAC07_08175</name>
</gene>
<reference evidence="2" key="2">
    <citation type="journal article" date="2021" name="PeerJ">
        <title>Extensive microbial diversity within the chicken gut microbiome revealed by metagenomics and culture.</title>
        <authorList>
            <person name="Gilroy R."/>
            <person name="Ravi A."/>
            <person name="Getino M."/>
            <person name="Pursley I."/>
            <person name="Horton D.L."/>
            <person name="Alikhan N.F."/>
            <person name="Baker D."/>
            <person name="Gharbi K."/>
            <person name="Hall N."/>
            <person name="Watson M."/>
            <person name="Adriaenssens E.M."/>
            <person name="Foster-Nyarko E."/>
            <person name="Jarju S."/>
            <person name="Secka A."/>
            <person name="Antonio M."/>
            <person name="Oren A."/>
            <person name="Chaudhuri R.R."/>
            <person name="La Ragione R."/>
            <person name="Hildebrand F."/>
            <person name="Pallen M.J."/>
        </authorList>
    </citation>
    <scope>NUCLEOTIDE SEQUENCE</scope>
    <source>
        <strain evidence="2">F1-3629</strain>
    </source>
</reference>